<dbReference type="Proteomes" id="UP000481033">
    <property type="component" value="Unassembled WGS sequence"/>
</dbReference>
<reference evidence="1 2" key="1">
    <citation type="journal article" date="2020" name="Microb. Ecol.">
        <title>Ecogenomics of the Marine Benthic Filamentous Cyanobacterium Adonisia.</title>
        <authorList>
            <person name="Walter J.M."/>
            <person name="Coutinho F.H."/>
            <person name="Leomil L."/>
            <person name="Hargreaves P.I."/>
            <person name="Campeao M.E."/>
            <person name="Vieira V.V."/>
            <person name="Silva B.S."/>
            <person name="Fistarol G.O."/>
            <person name="Salomon P.S."/>
            <person name="Sawabe T."/>
            <person name="Mino S."/>
            <person name="Hosokawa M."/>
            <person name="Miyashita H."/>
            <person name="Maruyama F."/>
            <person name="van Verk M.C."/>
            <person name="Dutilh B.E."/>
            <person name="Thompson C.C."/>
            <person name="Thompson F.L."/>
        </authorList>
    </citation>
    <scope>NUCLEOTIDE SEQUENCE [LARGE SCALE GENOMIC DNA]</scope>
    <source>
        <strain evidence="1 2">CCMR0081</strain>
    </source>
</reference>
<gene>
    <name evidence="1" type="ORF">DXZ20_05770</name>
</gene>
<sequence>MAYPGAAAVIEALAADIGDTVYIDVAKWHLYLRDTSLHTTLAEKFYPMVTDSDLSETGVVAVLQDITVKLGGGRRSLPLSDLVPIQCQVDLLDLLERHRSEI</sequence>
<dbReference type="EMBL" id="QXHD01000004">
    <property type="protein sequence ID" value="NEZ55192.1"/>
    <property type="molecule type" value="Genomic_DNA"/>
</dbReference>
<dbReference type="AlphaFoldDB" id="A0A6M0RHH5"/>
<evidence type="ECO:0000313" key="2">
    <source>
        <dbReference type="Proteomes" id="UP000481033"/>
    </source>
</evidence>
<dbReference type="RefSeq" id="WP_163660011.1">
    <property type="nucleotide sequence ID" value="NZ_QXHD01000004.1"/>
</dbReference>
<protein>
    <submittedName>
        <fullName evidence="1">DUF3181 family protein</fullName>
    </submittedName>
</protein>
<proteinExistence type="predicted"/>
<organism evidence="1 2">
    <name type="scientific">Adonisia turfae CCMR0081</name>
    <dbReference type="NCBI Taxonomy" id="2292702"/>
    <lineage>
        <taxon>Bacteria</taxon>
        <taxon>Bacillati</taxon>
        <taxon>Cyanobacteriota</taxon>
        <taxon>Adonisia</taxon>
        <taxon>Adonisia turfae</taxon>
    </lineage>
</organism>
<keyword evidence="2" id="KW-1185">Reference proteome</keyword>
<dbReference type="InterPro" id="IPR021518">
    <property type="entry name" value="DUF3181"/>
</dbReference>
<comment type="caution">
    <text evidence="1">The sequence shown here is derived from an EMBL/GenBank/DDBJ whole genome shotgun (WGS) entry which is preliminary data.</text>
</comment>
<dbReference type="Pfam" id="PF11378">
    <property type="entry name" value="DUF3181"/>
    <property type="match status" value="1"/>
</dbReference>
<evidence type="ECO:0000313" key="1">
    <source>
        <dbReference type="EMBL" id="NEZ55192.1"/>
    </source>
</evidence>
<name>A0A6M0RHH5_9CYAN</name>
<accession>A0A6M0RHH5</accession>